<dbReference type="AlphaFoldDB" id="A0A1L7WUS0"/>
<gene>
    <name evidence="2" type="ORF">PAC_06407</name>
</gene>
<sequence length="648" mass="71580">MPDSHPPAPKYTFLQCVIIFWFLMHRVDEHDHWLWLNALQGRTLGSQYQADNYKGWFFWMYLSGLNDNDMKVRFNLQGWCGYSPNSDGRWFGNRLTAWGWPMQPRGKKEAWRNFIGYLREIVPATELELQRDGYPKISQYITAPGWELLPTTNHPHEVSFTDLETQALALYNDKQALSPEDILNSYRLVNNPSSARSAIGQGHFGPALAESSGSTNVVTSRPRAPNPPSYSPQVAKEEMQVHEVPMAINRSNRPFVTSPDTDHQPIATNPVPRSRPPERRHKPPMVAKNNLNLTEGPSTPRGNSKRKVQSASSDSAKASRQHSVGLSTQTASGIGRVFPSTPQNGIKLLNQPTLGINNVEYPPRGPAMTNTGQRKPQPLSNFPSHPQEQVRQSLNYQHRQDSPPTIANSKLPLPSLPQVDDNRRLASTPKRRRVEAFSPASVNSSIVTSPSAWSPHSHSSFTSMASNTPSQIWSAKSSPLPNFDVAIPAQECSSLGIKGKGTEVPDRPSLMSPGSVIQAVNARLSEQLESPPKFSKSRPRSTLPPDTLPRRALKYADKAMDGANAEGNGETQDRAGIVNRAVPTKDVDISNVLLAAGEAISDVASDISSPERAGEDEEAWVAADAYNDGLYKLGVDYAPEMMNQRQAR</sequence>
<organism evidence="2 3">
    <name type="scientific">Phialocephala subalpina</name>
    <dbReference type="NCBI Taxonomy" id="576137"/>
    <lineage>
        <taxon>Eukaryota</taxon>
        <taxon>Fungi</taxon>
        <taxon>Dikarya</taxon>
        <taxon>Ascomycota</taxon>
        <taxon>Pezizomycotina</taxon>
        <taxon>Leotiomycetes</taxon>
        <taxon>Helotiales</taxon>
        <taxon>Mollisiaceae</taxon>
        <taxon>Phialocephala</taxon>
        <taxon>Phialocephala fortinii species complex</taxon>
    </lineage>
</organism>
<feature type="compositionally biased region" description="Polar residues" evidence="1">
    <location>
        <begin position="368"/>
        <end position="408"/>
    </location>
</feature>
<protein>
    <submittedName>
        <fullName evidence="2">Uncharacterized protein</fullName>
    </submittedName>
</protein>
<evidence type="ECO:0000313" key="2">
    <source>
        <dbReference type="EMBL" id="CZR56518.1"/>
    </source>
</evidence>
<feature type="compositionally biased region" description="Polar residues" evidence="1">
    <location>
        <begin position="289"/>
        <end position="302"/>
    </location>
</feature>
<evidence type="ECO:0000256" key="1">
    <source>
        <dbReference type="SAM" id="MobiDB-lite"/>
    </source>
</evidence>
<feature type="region of interest" description="Disordered" evidence="1">
    <location>
        <begin position="528"/>
        <end position="550"/>
    </location>
</feature>
<proteinExistence type="predicted"/>
<dbReference type="Proteomes" id="UP000184330">
    <property type="component" value="Unassembled WGS sequence"/>
</dbReference>
<feature type="region of interest" description="Disordered" evidence="1">
    <location>
        <begin position="357"/>
        <end position="437"/>
    </location>
</feature>
<accession>A0A1L7WUS0</accession>
<dbReference type="EMBL" id="FJOG01000008">
    <property type="protein sequence ID" value="CZR56518.1"/>
    <property type="molecule type" value="Genomic_DNA"/>
</dbReference>
<keyword evidence="3" id="KW-1185">Reference proteome</keyword>
<feature type="region of interest" description="Disordered" evidence="1">
    <location>
        <begin position="251"/>
        <end position="338"/>
    </location>
</feature>
<feature type="region of interest" description="Disordered" evidence="1">
    <location>
        <begin position="197"/>
        <end position="232"/>
    </location>
</feature>
<feature type="compositionally biased region" description="Polar residues" evidence="1">
    <location>
        <begin position="309"/>
        <end position="332"/>
    </location>
</feature>
<dbReference type="OrthoDB" id="10565556at2759"/>
<evidence type="ECO:0000313" key="3">
    <source>
        <dbReference type="Proteomes" id="UP000184330"/>
    </source>
</evidence>
<name>A0A1L7WUS0_9HELO</name>
<reference evidence="2 3" key="1">
    <citation type="submission" date="2016-03" db="EMBL/GenBank/DDBJ databases">
        <authorList>
            <person name="Ploux O."/>
        </authorList>
    </citation>
    <scope>NUCLEOTIDE SEQUENCE [LARGE SCALE GENOMIC DNA]</scope>
    <source>
        <strain evidence="2 3">UAMH 11012</strain>
    </source>
</reference>